<accession>A0ABN3VQN9</accession>
<feature type="domain" description="SchA/CurD-like" evidence="1">
    <location>
        <begin position="1"/>
        <end position="110"/>
    </location>
</feature>
<gene>
    <name evidence="2" type="ORF">GCM10010517_03590</name>
</gene>
<reference evidence="2 3" key="1">
    <citation type="journal article" date="2019" name="Int. J. Syst. Evol. Microbiol.">
        <title>The Global Catalogue of Microorganisms (GCM) 10K type strain sequencing project: providing services to taxonomists for standard genome sequencing and annotation.</title>
        <authorList>
            <consortium name="The Broad Institute Genomics Platform"/>
            <consortium name="The Broad Institute Genome Sequencing Center for Infectious Disease"/>
            <person name="Wu L."/>
            <person name="Ma J."/>
        </authorList>
    </citation>
    <scope>NUCLEOTIDE SEQUENCE [LARGE SCALE GENOMIC DNA]</scope>
    <source>
        <strain evidence="2 3">JCM 6242</strain>
    </source>
</reference>
<dbReference type="EMBL" id="BAAAVI010000002">
    <property type="protein sequence ID" value="GAA2846823.1"/>
    <property type="molecule type" value="Genomic_DNA"/>
</dbReference>
<proteinExistence type="predicted"/>
<evidence type="ECO:0000259" key="1">
    <source>
        <dbReference type="Pfam" id="PF04486"/>
    </source>
</evidence>
<dbReference type="Proteomes" id="UP001500831">
    <property type="component" value="Unassembled WGS sequence"/>
</dbReference>
<name>A0ABN3VQN9_9ACTN</name>
<evidence type="ECO:0000313" key="2">
    <source>
        <dbReference type="EMBL" id="GAA2846823.1"/>
    </source>
</evidence>
<keyword evidence="3" id="KW-1185">Reference proteome</keyword>
<dbReference type="InterPro" id="IPR007575">
    <property type="entry name" value="SchA_CurD-like"/>
</dbReference>
<evidence type="ECO:0000313" key="3">
    <source>
        <dbReference type="Proteomes" id="UP001500831"/>
    </source>
</evidence>
<organism evidence="2 3">
    <name type="scientific">Streptosporangium fragile</name>
    <dbReference type="NCBI Taxonomy" id="46186"/>
    <lineage>
        <taxon>Bacteria</taxon>
        <taxon>Bacillati</taxon>
        <taxon>Actinomycetota</taxon>
        <taxon>Actinomycetes</taxon>
        <taxon>Streptosporangiales</taxon>
        <taxon>Streptosporangiaceae</taxon>
        <taxon>Streptosporangium</taxon>
    </lineage>
</organism>
<dbReference type="Pfam" id="PF04486">
    <property type="entry name" value="SchA_CurD"/>
    <property type="match status" value="1"/>
</dbReference>
<comment type="caution">
    <text evidence="2">The sequence shown here is derived from an EMBL/GenBank/DDBJ whole genome shotgun (WGS) entry which is preliminary data.</text>
</comment>
<dbReference type="RefSeq" id="WP_344967073.1">
    <property type="nucleotide sequence ID" value="NZ_BAAAVI010000002.1"/>
</dbReference>
<protein>
    <recommendedName>
        <fullName evidence="1">SchA/CurD-like domain-containing protein</fullName>
    </recommendedName>
</protein>
<sequence length="117" mass="13037">MQRYAITFQIKPGTETAVRELLSSYAPPEWETPDGTRLLSTSIFMKGTTVIRVIEIDGSLPSVMAHLSGQPSIRKLERELDAYLTVPRDMSDPEGARAFFLSALMDHVTTRVAEPVQ</sequence>